<sequence>MPQLINLSRKGLDFFKDAPDFLFIYSTRQFIPRFVILSERSESKHVILSERSESKYVILSERSESKELLRIQADPSAALGMTIEDHLG</sequence>
<protein>
    <submittedName>
        <fullName evidence="1">Uncharacterized protein</fullName>
    </submittedName>
</protein>
<gene>
    <name evidence="1" type="ORF">SAMN05444410_102118</name>
</gene>
<comment type="caution">
    <text evidence="1">The sequence shown here is derived from an EMBL/GenBank/DDBJ whole genome shotgun (WGS) entry which is preliminary data.</text>
</comment>
<dbReference type="AlphaFoldDB" id="A0A8X8I9W4"/>
<accession>A0A8X8I9W4</accession>
<dbReference type="EMBL" id="FNNO01000002">
    <property type="protein sequence ID" value="SDW36503.1"/>
    <property type="molecule type" value="Genomic_DNA"/>
</dbReference>
<evidence type="ECO:0000313" key="2">
    <source>
        <dbReference type="Proteomes" id="UP000198711"/>
    </source>
</evidence>
<keyword evidence="2" id="KW-1185">Reference proteome</keyword>
<dbReference type="Proteomes" id="UP000198711">
    <property type="component" value="Unassembled WGS sequence"/>
</dbReference>
<reference evidence="1 2" key="1">
    <citation type="submission" date="2016-10" db="EMBL/GenBank/DDBJ databases">
        <authorList>
            <person name="Varghese N."/>
            <person name="Submissions S."/>
        </authorList>
    </citation>
    <scope>NUCLEOTIDE SEQUENCE [LARGE SCALE GENOMIC DNA]</scope>
    <source>
        <strain evidence="1 2">DSM 25353</strain>
    </source>
</reference>
<proteinExistence type="predicted"/>
<name>A0A8X8I9W4_9BACT</name>
<evidence type="ECO:0000313" key="1">
    <source>
        <dbReference type="EMBL" id="SDW36503.1"/>
    </source>
</evidence>
<organism evidence="1 2">
    <name type="scientific">Hydrobacter penzbergensis</name>
    <dbReference type="NCBI Taxonomy" id="1235997"/>
    <lineage>
        <taxon>Bacteria</taxon>
        <taxon>Pseudomonadati</taxon>
        <taxon>Bacteroidota</taxon>
        <taxon>Chitinophagia</taxon>
        <taxon>Chitinophagales</taxon>
        <taxon>Chitinophagaceae</taxon>
        <taxon>Hydrobacter</taxon>
    </lineage>
</organism>